<dbReference type="InterPro" id="IPR009061">
    <property type="entry name" value="DNA-bd_dom_put_sf"/>
</dbReference>
<dbReference type="OrthoDB" id="9800334at2"/>
<name>E3J6L5_PSEI1</name>
<keyword evidence="1" id="KW-0238">DNA-binding</keyword>
<dbReference type="Pfam" id="PF02607">
    <property type="entry name" value="B12-binding_2"/>
    <property type="match status" value="1"/>
</dbReference>
<evidence type="ECO:0000256" key="2">
    <source>
        <dbReference type="SAM" id="MobiDB-lite"/>
    </source>
</evidence>
<organism evidence="4 5">
    <name type="scientific">Pseudofrankia inefficax (strain DSM 45817 / CECT 9037 / DDB 130130 / EuI1c)</name>
    <name type="common">Frankia inefficax</name>
    <dbReference type="NCBI Taxonomy" id="298654"/>
    <lineage>
        <taxon>Bacteria</taxon>
        <taxon>Bacillati</taxon>
        <taxon>Actinomycetota</taxon>
        <taxon>Actinomycetes</taxon>
        <taxon>Frankiales</taxon>
        <taxon>Frankiaceae</taxon>
        <taxon>Pseudofrankia</taxon>
    </lineage>
</organism>
<dbReference type="STRING" id="298654.FraEuI1c_2764"/>
<dbReference type="HOGENOM" id="CLU_045945_3_2_11"/>
<feature type="compositionally biased region" description="Gly residues" evidence="2">
    <location>
        <begin position="98"/>
        <end position="108"/>
    </location>
</feature>
<evidence type="ECO:0000256" key="1">
    <source>
        <dbReference type="ARBA" id="ARBA00023125"/>
    </source>
</evidence>
<evidence type="ECO:0000259" key="3">
    <source>
        <dbReference type="PROSITE" id="PS50937"/>
    </source>
</evidence>
<evidence type="ECO:0000313" key="4">
    <source>
        <dbReference type="EMBL" id="ADP80791.1"/>
    </source>
</evidence>
<dbReference type="InterPro" id="IPR003759">
    <property type="entry name" value="Cbl-bd_cap"/>
</dbReference>
<dbReference type="PROSITE" id="PS50937">
    <property type="entry name" value="HTH_MERR_2"/>
    <property type="match status" value="1"/>
</dbReference>
<dbReference type="PANTHER" id="PTHR30204:SF97">
    <property type="entry name" value="MERR FAMILY REGULATORY PROTEIN"/>
    <property type="match status" value="1"/>
</dbReference>
<dbReference type="InterPro" id="IPR000551">
    <property type="entry name" value="MerR-type_HTH_dom"/>
</dbReference>
<dbReference type="PANTHER" id="PTHR30204">
    <property type="entry name" value="REDOX-CYCLING DRUG-SENSING TRANSCRIPTIONAL ACTIVATOR SOXR"/>
    <property type="match status" value="1"/>
</dbReference>
<protein>
    <submittedName>
        <fullName evidence="4">Regulatory protein MerR</fullName>
    </submittedName>
</protein>
<keyword evidence="5" id="KW-1185">Reference proteome</keyword>
<dbReference type="EMBL" id="CP002299">
    <property type="protein sequence ID" value="ADP80791.1"/>
    <property type="molecule type" value="Genomic_DNA"/>
</dbReference>
<dbReference type="InterPro" id="IPR036594">
    <property type="entry name" value="Meth_synthase_dom"/>
</dbReference>
<proteinExistence type="predicted"/>
<feature type="domain" description="HTH merR-type" evidence="3">
    <location>
        <begin position="10"/>
        <end position="75"/>
    </location>
</feature>
<dbReference type="Gene3D" id="3.40.50.280">
    <property type="entry name" value="Cobalamin-binding domain"/>
    <property type="match status" value="1"/>
</dbReference>
<dbReference type="InParanoid" id="E3J6L5"/>
<accession>E3J6L5</accession>
<dbReference type="Pfam" id="PF13411">
    <property type="entry name" value="MerR_1"/>
    <property type="match status" value="1"/>
</dbReference>
<gene>
    <name evidence="4" type="ordered locus">FraEuI1c_2764</name>
</gene>
<sequence length="314" mass="32824">MNEPDSASAGDVARRLGIAVTTLRTWHQRYGLGPSQHSPGRHRRYTEADIARLDLMAQLTARGLPAAEAARTVLTRPPVPAAPPTAGHDSAGHDGSSRNGGGHDGGGHTIAVGPAAGPAARGLARAAMRLDTATISGLITTAIRDHGVADTWNDLLCPVLVGLGKRHAATGRLIEVEHLLSRCVSEALTAVPRPDDPARQPRLLLACAAEEQHTLPLEALAAALAEHGATSRVLAPRVPSTALTATIHRTRPTAVLIWSHTQATGDPHQLQACLLGRHQPLLAAAGPGWPDLPPTIERPADLTTALALLRPLAR</sequence>
<evidence type="ECO:0000313" key="5">
    <source>
        <dbReference type="Proteomes" id="UP000002484"/>
    </source>
</evidence>
<dbReference type="GO" id="GO:0003677">
    <property type="term" value="F:DNA binding"/>
    <property type="evidence" value="ECO:0007669"/>
    <property type="project" value="UniProtKB-KW"/>
</dbReference>
<dbReference type="SUPFAM" id="SSF46955">
    <property type="entry name" value="Putative DNA-binding domain"/>
    <property type="match status" value="1"/>
</dbReference>
<dbReference type="Gene3D" id="1.10.1660.10">
    <property type="match status" value="1"/>
</dbReference>
<dbReference type="InterPro" id="IPR047057">
    <property type="entry name" value="MerR_fam"/>
</dbReference>
<dbReference type="RefSeq" id="WP_013423909.1">
    <property type="nucleotide sequence ID" value="NC_014666.1"/>
</dbReference>
<dbReference type="AlphaFoldDB" id="E3J6L5"/>
<dbReference type="eggNOG" id="COG0789">
    <property type="taxonomic scope" value="Bacteria"/>
</dbReference>
<feature type="region of interest" description="Disordered" evidence="2">
    <location>
        <begin position="75"/>
        <end position="114"/>
    </location>
</feature>
<dbReference type="Proteomes" id="UP000002484">
    <property type="component" value="Chromosome"/>
</dbReference>
<dbReference type="SMART" id="SM00422">
    <property type="entry name" value="HTH_MERR"/>
    <property type="match status" value="1"/>
</dbReference>
<dbReference type="GO" id="GO:0003700">
    <property type="term" value="F:DNA-binding transcription factor activity"/>
    <property type="evidence" value="ECO:0007669"/>
    <property type="project" value="InterPro"/>
</dbReference>
<dbReference type="Gene3D" id="1.10.1240.10">
    <property type="entry name" value="Methionine synthase domain"/>
    <property type="match status" value="1"/>
</dbReference>
<dbReference type="KEGG" id="fri:FraEuI1c_2764"/>
<reference evidence="4 5" key="1">
    <citation type="submission" date="2010-10" db="EMBL/GenBank/DDBJ databases">
        <title>Complete sequence of Frankia sp. EuI1c.</title>
        <authorList>
            <consortium name="US DOE Joint Genome Institute"/>
            <person name="Lucas S."/>
            <person name="Copeland A."/>
            <person name="Lapidus A."/>
            <person name="Cheng J.-F."/>
            <person name="Bruce D."/>
            <person name="Goodwin L."/>
            <person name="Pitluck S."/>
            <person name="Chertkov O."/>
            <person name="Detter J.C."/>
            <person name="Han C."/>
            <person name="Tapia R."/>
            <person name="Land M."/>
            <person name="Hauser L."/>
            <person name="Jeffries C."/>
            <person name="Kyrpides N."/>
            <person name="Ivanova N."/>
            <person name="Mikhailova N."/>
            <person name="Beauchemin N."/>
            <person name="Sen A."/>
            <person name="Sur S.A."/>
            <person name="Gtari M."/>
            <person name="Wall L."/>
            <person name="Tisa L."/>
            <person name="Woyke T."/>
        </authorList>
    </citation>
    <scope>NUCLEOTIDE SEQUENCE [LARGE SCALE GENOMIC DNA]</scope>
    <source>
        <strain evidence="5">DSM 45817 / CECT 9037 / EuI1c</strain>
    </source>
</reference>
<dbReference type="CDD" id="cd01104">
    <property type="entry name" value="HTH_MlrA-CarA"/>
    <property type="match status" value="1"/>
</dbReference>